<accession>A0A486XML1</accession>
<organism evidence="1">
    <name type="scientific">Rheinheimera sp. BAL341</name>
    <dbReference type="NCBI Taxonomy" id="1708203"/>
    <lineage>
        <taxon>Bacteria</taxon>
        <taxon>Pseudomonadati</taxon>
        <taxon>Pseudomonadota</taxon>
        <taxon>Gammaproteobacteria</taxon>
        <taxon>Chromatiales</taxon>
        <taxon>Chromatiaceae</taxon>
        <taxon>Rheinheimera</taxon>
    </lineage>
</organism>
<dbReference type="EMBL" id="CAAJGR010000082">
    <property type="protein sequence ID" value="VHO03380.1"/>
    <property type="molecule type" value="Genomic_DNA"/>
</dbReference>
<proteinExistence type="predicted"/>
<name>A0A486XML1_9GAMM</name>
<gene>
    <name evidence="1" type="ORF">BAL341_1382</name>
</gene>
<protein>
    <submittedName>
        <fullName evidence="1">Uncharacterized protein</fullName>
    </submittedName>
</protein>
<dbReference type="AlphaFoldDB" id="A0A486XML1"/>
<reference evidence="1" key="1">
    <citation type="submission" date="2019-04" db="EMBL/GenBank/DDBJ databases">
        <authorList>
            <person name="Brambilla D."/>
        </authorList>
    </citation>
    <scope>NUCLEOTIDE SEQUENCE</scope>
    <source>
        <strain evidence="1">BAL1</strain>
    </source>
</reference>
<sequence>MYPSDLIQVYAKNAVFQNTVFLHFWTQLDPFVPKLCQFFK</sequence>
<evidence type="ECO:0000313" key="1">
    <source>
        <dbReference type="EMBL" id="VHO03380.1"/>
    </source>
</evidence>